<dbReference type="EMBL" id="CP027541">
    <property type="protein sequence ID" value="AWT53794.1"/>
    <property type="molecule type" value="Genomic_DNA"/>
</dbReference>
<evidence type="ECO:0000313" key="1">
    <source>
        <dbReference type="EMBL" id="AWT53794.1"/>
    </source>
</evidence>
<organism evidence="1 2">
    <name type="scientific">Mycolicibacterium smegmatis (strain MKD8)</name>
    <name type="common">Mycobacterium smegmatis</name>
    <dbReference type="NCBI Taxonomy" id="1214915"/>
    <lineage>
        <taxon>Bacteria</taxon>
        <taxon>Bacillati</taxon>
        <taxon>Actinomycetota</taxon>
        <taxon>Actinomycetes</taxon>
        <taxon>Mycobacteriales</taxon>
        <taxon>Mycobacteriaceae</taxon>
        <taxon>Mycolicibacterium</taxon>
    </lineage>
</organism>
<proteinExistence type="predicted"/>
<dbReference type="Proteomes" id="UP000011200">
    <property type="component" value="Chromosome"/>
</dbReference>
<sequence>MTVRPDNRLADAPMRPVGCGTCGARVLVRKASWEQTSVQWSAAARQRCVDPHRHAGQTLSLCPQLRTAIENAVLEGAVPVLAESEDANAHRG</sequence>
<dbReference type="AlphaFoldDB" id="A0A2U9PPX8"/>
<evidence type="ECO:0008006" key="3">
    <source>
        <dbReference type="Google" id="ProtNLM"/>
    </source>
</evidence>
<name>A0A2U9PPX8_MYCSE</name>
<dbReference type="GeneID" id="93457650"/>
<protein>
    <recommendedName>
        <fullName evidence="3">Ferredoxin</fullName>
    </recommendedName>
</protein>
<evidence type="ECO:0000313" key="2">
    <source>
        <dbReference type="Proteomes" id="UP000011200"/>
    </source>
</evidence>
<gene>
    <name evidence="1" type="ORF">D806_028200</name>
</gene>
<reference evidence="2" key="2">
    <citation type="submission" date="2018-03" db="EMBL/GenBank/DDBJ databases">
        <authorList>
            <person name="Derbyshire K."/>
            <person name="Gray T.A."/>
            <person name="Champion M."/>
        </authorList>
    </citation>
    <scope>NUCLEOTIDE SEQUENCE [LARGE SCALE GENOMIC DNA]</scope>
    <source>
        <strain evidence="2">MKD8</strain>
    </source>
</reference>
<accession>A0A2U9PPX8</accession>
<dbReference type="RefSeq" id="WP_003894233.1">
    <property type="nucleotide sequence ID" value="NZ_CP027541.1"/>
</dbReference>
<reference evidence="1 2" key="1">
    <citation type="journal article" date="2013" name="Genome Announc.">
        <title>Draft genome sequence of MKD8, a conjugal recipient Mycobacterium smegmatis strain.</title>
        <authorList>
            <person name="Gray T.A."/>
            <person name="Palumbo M.J."/>
            <person name="Derbyshire K.M."/>
        </authorList>
    </citation>
    <scope>NUCLEOTIDE SEQUENCE [LARGE SCALE GENOMIC DNA]</scope>
    <source>
        <strain evidence="1 2">MKD8</strain>
    </source>
</reference>